<name>A0A0P1AGP3_PLAHL</name>
<accession>A0A0P1AGP3</accession>
<evidence type="ECO:0000313" key="2">
    <source>
        <dbReference type="EMBL" id="CEG40296.1"/>
    </source>
</evidence>
<evidence type="ECO:0000313" key="3">
    <source>
        <dbReference type="Proteomes" id="UP000054928"/>
    </source>
</evidence>
<organism evidence="2 3">
    <name type="scientific">Plasmopara halstedii</name>
    <name type="common">Downy mildew of sunflower</name>
    <dbReference type="NCBI Taxonomy" id="4781"/>
    <lineage>
        <taxon>Eukaryota</taxon>
        <taxon>Sar</taxon>
        <taxon>Stramenopiles</taxon>
        <taxon>Oomycota</taxon>
        <taxon>Peronosporomycetes</taxon>
        <taxon>Peronosporales</taxon>
        <taxon>Peronosporaceae</taxon>
        <taxon>Plasmopara</taxon>
    </lineage>
</organism>
<protein>
    <submittedName>
        <fullName evidence="2">Uncharacterized protein</fullName>
    </submittedName>
</protein>
<feature type="region of interest" description="Disordered" evidence="1">
    <location>
        <begin position="87"/>
        <end position="113"/>
    </location>
</feature>
<keyword evidence="3" id="KW-1185">Reference proteome</keyword>
<sequence>MPQSEFCERTAGSHCKASCVKRPVLQASFEQESTFVRKRRVFRGKIGQCAVWHFTKHKISRELISMNRLTNDTDTREKAERITPNYLMDPVNKFPTSTQTKSTLRSCPHEWNG</sequence>
<dbReference type="Proteomes" id="UP000054928">
    <property type="component" value="Unassembled WGS sequence"/>
</dbReference>
<dbReference type="RefSeq" id="XP_024576665.1">
    <property type="nucleotide sequence ID" value="XM_024725939.1"/>
</dbReference>
<dbReference type="GeneID" id="36405559"/>
<dbReference type="AlphaFoldDB" id="A0A0P1AGP3"/>
<proteinExistence type="predicted"/>
<evidence type="ECO:0000256" key="1">
    <source>
        <dbReference type="SAM" id="MobiDB-lite"/>
    </source>
</evidence>
<dbReference type="EMBL" id="CCYD01000472">
    <property type="protein sequence ID" value="CEG40296.1"/>
    <property type="molecule type" value="Genomic_DNA"/>
</dbReference>
<feature type="compositionally biased region" description="Polar residues" evidence="1">
    <location>
        <begin position="94"/>
        <end position="105"/>
    </location>
</feature>
<reference evidence="3" key="1">
    <citation type="submission" date="2014-09" db="EMBL/GenBank/DDBJ databases">
        <authorList>
            <person name="Sharma Rahul"/>
            <person name="Thines Marco"/>
        </authorList>
    </citation>
    <scope>NUCLEOTIDE SEQUENCE [LARGE SCALE GENOMIC DNA]</scope>
</reference>